<name>A0A6A5SB80_9PLEO</name>
<feature type="region of interest" description="Disordered" evidence="1">
    <location>
        <begin position="109"/>
        <end position="200"/>
    </location>
</feature>
<feature type="compositionally biased region" description="Basic and acidic residues" evidence="1">
    <location>
        <begin position="139"/>
        <end position="149"/>
    </location>
</feature>
<gene>
    <name evidence="2" type="ORF">EJ02DRAFT_74376</name>
</gene>
<evidence type="ECO:0000313" key="3">
    <source>
        <dbReference type="Proteomes" id="UP000800038"/>
    </source>
</evidence>
<feature type="compositionally biased region" description="Polar residues" evidence="1">
    <location>
        <begin position="109"/>
        <end position="129"/>
    </location>
</feature>
<dbReference type="Proteomes" id="UP000800038">
    <property type="component" value="Unassembled WGS sequence"/>
</dbReference>
<dbReference type="AlphaFoldDB" id="A0A6A5SB80"/>
<reference evidence="2" key="1">
    <citation type="journal article" date="2020" name="Stud. Mycol.">
        <title>101 Dothideomycetes genomes: a test case for predicting lifestyles and emergence of pathogens.</title>
        <authorList>
            <person name="Haridas S."/>
            <person name="Albert R."/>
            <person name="Binder M."/>
            <person name="Bloem J."/>
            <person name="Labutti K."/>
            <person name="Salamov A."/>
            <person name="Andreopoulos B."/>
            <person name="Baker S."/>
            <person name="Barry K."/>
            <person name="Bills G."/>
            <person name="Bluhm B."/>
            <person name="Cannon C."/>
            <person name="Castanera R."/>
            <person name="Culley D."/>
            <person name="Daum C."/>
            <person name="Ezra D."/>
            <person name="Gonzalez J."/>
            <person name="Henrissat B."/>
            <person name="Kuo A."/>
            <person name="Liang C."/>
            <person name="Lipzen A."/>
            <person name="Lutzoni F."/>
            <person name="Magnuson J."/>
            <person name="Mondo S."/>
            <person name="Nolan M."/>
            <person name="Ohm R."/>
            <person name="Pangilinan J."/>
            <person name="Park H.-J."/>
            <person name="Ramirez L."/>
            <person name="Alfaro M."/>
            <person name="Sun H."/>
            <person name="Tritt A."/>
            <person name="Yoshinaga Y."/>
            <person name="Zwiers L.-H."/>
            <person name="Turgeon B."/>
            <person name="Goodwin S."/>
            <person name="Spatafora J."/>
            <person name="Crous P."/>
            <person name="Grigoriev I."/>
        </authorList>
    </citation>
    <scope>NUCLEOTIDE SEQUENCE</scope>
    <source>
        <strain evidence="2">CBS 161.51</strain>
    </source>
</reference>
<dbReference type="EMBL" id="ML976169">
    <property type="protein sequence ID" value="KAF1936794.1"/>
    <property type="molecule type" value="Genomic_DNA"/>
</dbReference>
<proteinExistence type="predicted"/>
<evidence type="ECO:0000313" key="2">
    <source>
        <dbReference type="EMBL" id="KAF1936794.1"/>
    </source>
</evidence>
<sequence length="200" mass="21720">MTMAAPRVNGGRTRQGSESPLFCTPPTEETIGNLDNACDCYEENTKTGWPAATAATFGHTPMYYPTHTQVTQPVQKDDYQLFGSIRGGPSPTRIPDLYSQSSASQQWHYSQHALRSTTAPAGGSITSFSDPFEASPIQERNHLSSDKTGKSHLMTSISPSTTPSSITTSRPLQIFPSLGDLTGYVSSEKEEEERSPVQKS</sequence>
<feature type="region of interest" description="Disordered" evidence="1">
    <location>
        <begin position="1"/>
        <end position="28"/>
    </location>
</feature>
<organism evidence="2 3">
    <name type="scientific">Clathrospora elynae</name>
    <dbReference type="NCBI Taxonomy" id="706981"/>
    <lineage>
        <taxon>Eukaryota</taxon>
        <taxon>Fungi</taxon>
        <taxon>Dikarya</taxon>
        <taxon>Ascomycota</taxon>
        <taxon>Pezizomycotina</taxon>
        <taxon>Dothideomycetes</taxon>
        <taxon>Pleosporomycetidae</taxon>
        <taxon>Pleosporales</taxon>
        <taxon>Diademaceae</taxon>
        <taxon>Clathrospora</taxon>
    </lineage>
</organism>
<protein>
    <submittedName>
        <fullName evidence="2">Uncharacterized protein</fullName>
    </submittedName>
</protein>
<evidence type="ECO:0000256" key="1">
    <source>
        <dbReference type="SAM" id="MobiDB-lite"/>
    </source>
</evidence>
<accession>A0A6A5SB80</accession>
<keyword evidence="3" id="KW-1185">Reference proteome</keyword>
<feature type="compositionally biased region" description="Low complexity" evidence="1">
    <location>
        <begin position="155"/>
        <end position="169"/>
    </location>
</feature>